<dbReference type="Proteomes" id="UP000263754">
    <property type="component" value="Unassembled WGS sequence"/>
</dbReference>
<evidence type="ECO:0000256" key="2">
    <source>
        <dbReference type="HAMAP-Rule" id="MF_00984"/>
    </source>
</evidence>
<dbReference type="GO" id="GO:0003697">
    <property type="term" value="F:single-stranded DNA binding"/>
    <property type="evidence" value="ECO:0007669"/>
    <property type="project" value="UniProtKB-UniRule"/>
</dbReference>
<sequence>MSVNKVILLGNVGRDPEVRYLDSGVAVATFSLATTERGYTLQNGTQVPDRTEWHNIVLWRGLAETAEKYVHKGDKLYIEGKIRTRSYDDQTGAKRYVTEVFADTMEMLTPKSASVSGNAPFAPQAGATAQPQQPVQPQAAPAQDNPTDDLPF</sequence>
<dbReference type="PIRSF" id="PIRSF002070">
    <property type="entry name" value="SSB"/>
    <property type="match status" value="1"/>
</dbReference>
<dbReference type="GO" id="GO:0006260">
    <property type="term" value="P:DNA replication"/>
    <property type="evidence" value="ECO:0007669"/>
    <property type="project" value="InterPro"/>
</dbReference>
<dbReference type="AlphaFoldDB" id="A0A374N9K0"/>
<evidence type="ECO:0000256" key="1">
    <source>
        <dbReference type="ARBA" id="ARBA00023125"/>
    </source>
</evidence>
<evidence type="ECO:0000256" key="4">
    <source>
        <dbReference type="SAM" id="MobiDB-lite"/>
    </source>
</evidence>
<dbReference type="EMBL" id="QRZC01000034">
    <property type="protein sequence ID" value="RGV37776.1"/>
    <property type="molecule type" value="Genomic_DNA"/>
</dbReference>
<reference evidence="8 9" key="1">
    <citation type="submission" date="2018-08" db="EMBL/GenBank/DDBJ databases">
        <title>A genome reference for cultivated species of the human gut microbiota.</title>
        <authorList>
            <person name="Zou Y."/>
            <person name="Xue W."/>
            <person name="Luo G."/>
        </authorList>
    </citation>
    <scope>NUCLEOTIDE SEQUENCE [LARGE SCALE GENOMIC DNA]</scope>
    <source>
        <strain evidence="6 10">AF14-42</strain>
        <strain evidence="7 9">AM27-46</strain>
        <strain evidence="5 8">TM10-17</strain>
    </source>
</reference>
<dbReference type="RefSeq" id="WP_117867008.1">
    <property type="nucleotide sequence ID" value="NZ_JADNFT010000001.1"/>
</dbReference>
<evidence type="ECO:0000313" key="10">
    <source>
        <dbReference type="Proteomes" id="UP000285343"/>
    </source>
</evidence>
<gene>
    <name evidence="7" type="ORF">DW729_06335</name>
    <name evidence="6" type="ORF">DWW14_19760</name>
    <name evidence="5" type="ORF">DXD90_02480</name>
</gene>
<feature type="compositionally biased region" description="Low complexity" evidence="4">
    <location>
        <begin position="119"/>
        <end position="145"/>
    </location>
</feature>
<evidence type="ECO:0000313" key="5">
    <source>
        <dbReference type="EMBL" id="RGI79750.1"/>
    </source>
</evidence>
<comment type="subunit">
    <text evidence="2">Homotetramer.</text>
</comment>
<dbReference type="Proteomes" id="UP000284640">
    <property type="component" value="Unassembled WGS sequence"/>
</dbReference>
<dbReference type="Proteomes" id="UP000285343">
    <property type="component" value="Unassembled WGS sequence"/>
</dbReference>
<dbReference type="HAMAP" id="MF_00984">
    <property type="entry name" value="SSB"/>
    <property type="match status" value="1"/>
</dbReference>
<dbReference type="PROSITE" id="PS50935">
    <property type="entry name" value="SSB"/>
    <property type="match status" value="1"/>
</dbReference>
<dbReference type="SUPFAM" id="SSF50249">
    <property type="entry name" value="Nucleic acid-binding proteins"/>
    <property type="match status" value="1"/>
</dbReference>
<evidence type="ECO:0000313" key="8">
    <source>
        <dbReference type="Proteomes" id="UP000263754"/>
    </source>
</evidence>
<protein>
    <recommendedName>
        <fullName evidence="2 3">Single-stranded DNA-binding protein</fullName>
        <shortName evidence="2">SSB</shortName>
    </recommendedName>
</protein>
<dbReference type="EMBL" id="QSOF01000002">
    <property type="protein sequence ID" value="RGI79750.1"/>
    <property type="molecule type" value="Genomic_DNA"/>
</dbReference>
<comment type="caution">
    <text evidence="5">The sequence shown here is derived from an EMBL/GenBank/DDBJ whole genome shotgun (WGS) entry which is preliminary data.</text>
</comment>
<dbReference type="Pfam" id="PF00436">
    <property type="entry name" value="SSB"/>
    <property type="match status" value="1"/>
</dbReference>
<dbReference type="GO" id="GO:0009295">
    <property type="term" value="C:nucleoid"/>
    <property type="evidence" value="ECO:0007669"/>
    <property type="project" value="TreeGrafter"/>
</dbReference>
<comment type="caution">
    <text evidence="2">Lacks conserved residue(s) required for the propagation of feature annotation.</text>
</comment>
<dbReference type="EMBL" id="QSKL01000003">
    <property type="protein sequence ID" value="RHE60812.1"/>
    <property type="molecule type" value="Genomic_DNA"/>
</dbReference>
<organism evidence="5 8">
    <name type="scientific">Bacteroides uniformis</name>
    <dbReference type="NCBI Taxonomy" id="820"/>
    <lineage>
        <taxon>Bacteria</taxon>
        <taxon>Pseudomonadati</taxon>
        <taxon>Bacteroidota</taxon>
        <taxon>Bacteroidia</taxon>
        <taxon>Bacteroidales</taxon>
        <taxon>Bacteroidaceae</taxon>
        <taxon>Bacteroides</taxon>
    </lineage>
</organism>
<proteinExistence type="inferred from homology"/>
<dbReference type="NCBIfam" id="TIGR00621">
    <property type="entry name" value="ssb"/>
    <property type="match status" value="1"/>
</dbReference>
<evidence type="ECO:0000256" key="3">
    <source>
        <dbReference type="PIRNR" id="PIRNR002070"/>
    </source>
</evidence>
<evidence type="ECO:0000313" key="9">
    <source>
        <dbReference type="Proteomes" id="UP000284640"/>
    </source>
</evidence>
<feature type="region of interest" description="Disordered" evidence="4">
    <location>
        <begin position="112"/>
        <end position="152"/>
    </location>
</feature>
<dbReference type="InterPro" id="IPR000424">
    <property type="entry name" value="Primosome_PriB/ssb"/>
</dbReference>
<dbReference type="InterPro" id="IPR011344">
    <property type="entry name" value="ssDNA-bd"/>
</dbReference>
<dbReference type="InterPro" id="IPR012340">
    <property type="entry name" value="NA-bd_OB-fold"/>
</dbReference>
<evidence type="ECO:0000313" key="7">
    <source>
        <dbReference type="EMBL" id="RHE60812.1"/>
    </source>
</evidence>
<keyword evidence="1 2" id="KW-0238">DNA-binding</keyword>
<evidence type="ECO:0000313" key="6">
    <source>
        <dbReference type="EMBL" id="RGV37776.1"/>
    </source>
</evidence>
<dbReference type="PANTHER" id="PTHR10302:SF27">
    <property type="entry name" value="SINGLE-STRANDED DNA-BINDING PROTEIN"/>
    <property type="match status" value="1"/>
</dbReference>
<accession>A0A374N9K0</accession>
<dbReference type="CDD" id="cd04496">
    <property type="entry name" value="SSB_OBF"/>
    <property type="match status" value="1"/>
</dbReference>
<name>A0A374N9K0_BACUN</name>
<dbReference type="PANTHER" id="PTHR10302">
    <property type="entry name" value="SINGLE-STRANDED DNA-BINDING PROTEIN"/>
    <property type="match status" value="1"/>
</dbReference>
<dbReference type="Gene3D" id="2.40.50.140">
    <property type="entry name" value="Nucleic acid-binding proteins"/>
    <property type="match status" value="1"/>
</dbReference>